<evidence type="ECO:0000313" key="15">
    <source>
        <dbReference type="EMBL" id="SDN75356.1"/>
    </source>
</evidence>
<feature type="transmembrane region" description="Helical" evidence="11">
    <location>
        <begin position="300"/>
        <end position="319"/>
    </location>
</feature>
<dbReference type="PANTHER" id="PTHR32089:SF112">
    <property type="entry name" value="LYSOZYME-LIKE PROTEIN-RELATED"/>
    <property type="match status" value="1"/>
</dbReference>
<dbReference type="OrthoDB" id="5348717at2"/>
<dbReference type="STRING" id="206665.SAMN04488516_10662"/>
<feature type="domain" description="T-SNARE coiled-coil homology" evidence="13">
    <location>
        <begin position="553"/>
        <end position="615"/>
    </location>
</feature>
<evidence type="ECO:0000256" key="3">
    <source>
        <dbReference type="ARBA" id="ARBA00022500"/>
    </source>
</evidence>
<sequence>MRVSLKVKLLFLILGGVLFSGVISFGIFGYYIKDISLSSFQDSIQKYLNQFDRSINIFINESKANVDAITKFYLVKKIDDSLTSHIDTNEATKTIPREDDKLGQKIVLFMKAIQQSHPNYLDVYIGTKYGGFLLARVDTLPAHYDPRKRPWYKEAVQQAGKIIISKAYTSTTGDATISIAKTISKNGEILGVAAIDISLKLLTEMVKKAKIGHAGYMLLIQDDGVILADSKDPQNNFKKINEVKPIYSNLFQYDNTFKEVNIDGVNYYVQVKTSKIGWKFFVFIPESEIMQNVYNSITTATIYSGIVLVIIVAVILLVTQFNILKPLSKTVAFSQEIANGNLNAKISLKNRDELGDLANALNNMGERLKSMFRIDELRELTEVLTRSSGSMNEMSDEYAKRAESIASRANTVAVAAEEMSVNMSNVAQVMERSAESSNTVATASEEMSATIAEISNNTEKAKSMTTEAVGKAQNTSERVNNLGEAAKEISKVTETITAISSQTNLLALNATIEAARAGEAGKGFAVVANEIKELAQQTANATEEIRQKIDNIQKATEVTVEDIKDITQSISDIDSIISTIAAAVEEQSTTTRDIAENIGSVSQHIGEVNENVNQSSQVAGDIAKDISTINSEVNEMATSSALLKESAKELIALAQKLKQIISNFKV</sequence>
<dbReference type="PROSITE" id="PS50192">
    <property type="entry name" value="T_SNARE"/>
    <property type="match status" value="1"/>
</dbReference>
<comment type="similarity">
    <text evidence="9">Belongs to the methyl-accepting chemotaxis (MCP) protein family.</text>
</comment>
<evidence type="ECO:0000256" key="10">
    <source>
        <dbReference type="PROSITE-ProRule" id="PRU00284"/>
    </source>
</evidence>
<keyword evidence="16" id="KW-1185">Reference proteome</keyword>
<evidence type="ECO:0000256" key="4">
    <source>
        <dbReference type="ARBA" id="ARBA00022519"/>
    </source>
</evidence>
<evidence type="ECO:0000256" key="11">
    <source>
        <dbReference type="SAM" id="Phobius"/>
    </source>
</evidence>
<dbReference type="InterPro" id="IPR004089">
    <property type="entry name" value="MCPsignal_dom"/>
</dbReference>
<keyword evidence="2" id="KW-1003">Cell membrane</keyword>
<dbReference type="Gene3D" id="3.30.450.20">
    <property type="entry name" value="PAS domain"/>
    <property type="match status" value="2"/>
</dbReference>
<dbReference type="GO" id="GO:0007165">
    <property type="term" value="P:signal transduction"/>
    <property type="evidence" value="ECO:0007669"/>
    <property type="project" value="UniProtKB-KW"/>
</dbReference>
<dbReference type="SUPFAM" id="SSF58104">
    <property type="entry name" value="Methyl-accepting chemotaxis protein (MCP) signaling domain"/>
    <property type="match status" value="1"/>
</dbReference>
<feature type="domain" description="HAMP" evidence="14">
    <location>
        <begin position="321"/>
        <end position="373"/>
    </location>
</feature>
<dbReference type="SUPFAM" id="SSF103190">
    <property type="entry name" value="Sensory domain-like"/>
    <property type="match status" value="1"/>
</dbReference>
<evidence type="ECO:0000256" key="8">
    <source>
        <dbReference type="ARBA" id="ARBA00023224"/>
    </source>
</evidence>
<evidence type="ECO:0000313" key="16">
    <source>
        <dbReference type="Proteomes" id="UP000199602"/>
    </source>
</evidence>
<keyword evidence="8 10" id="KW-0807">Transducer</keyword>
<name>A0A1H0DZ97_9BACT</name>
<dbReference type="Pfam" id="PF00015">
    <property type="entry name" value="MCPsignal"/>
    <property type="match status" value="1"/>
</dbReference>
<evidence type="ECO:0000256" key="1">
    <source>
        <dbReference type="ARBA" id="ARBA00004429"/>
    </source>
</evidence>
<dbReference type="RefSeq" id="WP_092065333.1">
    <property type="nucleotide sequence ID" value="NZ_FNIN01000006.1"/>
</dbReference>
<evidence type="ECO:0000256" key="6">
    <source>
        <dbReference type="ARBA" id="ARBA00022989"/>
    </source>
</evidence>
<dbReference type="GO" id="GO:0006935">
    <property type="term" value="P:chemotaxis"/>
    <property type="evidence" value="ECO:0007669"/>
    <property type="project" value="UniProtKB-KW"/>
</dbReference>
<reference evidence="15 16" key="1">
    <citation type="submission" date="2016-10" db="EMBL/GenBank/DDBJ databases">
        <authorList>
            <person name="de Groot N.N."/>
        </authorList>
    </citation>
    <scope>NUCLEOTIDE SEQUENCE [LARGE SCALE GENOMIC DNA]</scope>
    <source>
        <strain evidence="15 16">DSM 15269</strain>
    </source>
</reference>
<keyword evidence="6 11" id="KW-1133">Transmembrane helix</keyword>
<dbReference type="PROSITE" id="PS50885">
    <property type="entry name" value="HAMP"/>
    <property type="match status" value="1"/>
</dbReference>
<gene>
    <name evidence="15" type="ORF">SAMN04488516_10662</name>
</gene>
<keyword evidence="5 11" id="KW-0812">Transmembrane</keyword>
<dbReference type="InterPro" id="IPR003660">
    <property type="entry name" value="HAMP_dom"/>
</dbReference>
<dbReference type="EMBL" id="FNIN01000006">
    <property type="protein sequence ID" value="SDN75356.1"/>
    <property type="molecule type" value="Genomic_DNA"/>
</dbReference>
<dbReference type="Proteomes" id="UP000199602">
    <property type="component" value="Unassembled WGS sequence"/>
</dbReference>
<dbReference type="CDD" id="cd12912">
    <property type="entry name" value="PDC2_MCP_like"/>
    <property type="match status" value="1"/>
</dbReference>
<dbReference type="InterPro" id="IPR000727">
    <property type="entry name" value="T_SNARE_dom"/>
</dbReference>
<dbReference type="CDD" id="cd06225">
    <property type="entry name" value="HAMP"/>
    <property type="match status" value="1"/>
</dbReference>
<dbReference type="AlphaFoldDB" id="A0A1H0DZ97"/>
<dbReference type="GO" id="GO:0005886">
    <property type="term" value="C:plasma membrane"/>
    <property type="evidence" value="ECO:0007669"/>
    <property type="project" value="UniProtKB-SubCell"/>
</dbReference>
<dbReference type="InterPro" id="IPR029151">
    <property type="entry name" value="Sensor-like_sf"/>
</dbReference>
<accession>A0A1H0DZ97</accession>
<keyword evidence="3" id="KW-0145">Chemotaxis</keyword>
<dbReference type="Pfam" id="PF00672">
    <property type="entry name" value="HAMP"/>
    <property type="match status" value="1"/>
</dbReference>
<evidence type="ECO:0000256" key="7">
    <source>
        <dbReference type="ARBA" id="ARBA00023136"/>
    </source>
</evidence>
<feature type="domain" description="Methyl-accepting transducer" evidence="12">
    <location>
        <begin position="387"/>
        <end position="630"/>
    </location>
</feature>
<protein>
    <submittedName>
        <fullName evidence="15">Methyl-accepting chemotaxis sensory transducer with Cache sensor</fullName>
    </submittedName>
</protein>
<feature type="transmembrane region" description="Helical" evidence="11">
    <location>
        <begin position="9"/>
        <end position="32"/>
    </location>
</feature>
<evidence type="ECO:0000259" key="14">
    <source>
        <dbReference type="PROSITE" id="PS50885"/>
    </source>
</evidence>
<organism evidence="15 16">
    <name type="scientific">Desulfonauticus submarinus</name>
    <dbReference type="NCBI Taxonomy" id="206665"/>
    <lineage>
        <taxon>Bacteria</taxon>
        <taxon>Pseudomonadati</taxon>
        <taxon>Thermodesulfobacteriota</taxon>
        <taxon>Desulfovibrionia</taxon>
        <taxon>Desulfovibrionales</taxon>
        <taxon>Desulfonauticaceae</taxon>
        <taxon>Desulfonauticus</taxon>
    </lineage>
</organism>
<keyword evidence="4" id="KW-0997">Cell inner membrane</keyword>
<evidence type="ECO:0000256" key="9">
    <source>
        <dbReference type="ARBA" id="ARBA00029447"/>
    </source>
</evidence>
<dbReference type="Pfam" id="PF02743">
    <property type="entry name" value="dCache_1"/>
    <property type="match status" value="1"/>
</dbReference>
<evidence type="ECO:0000259" key="13">
    <source>
        <dbReference type="PROSITE" id="PS50192"/>
    </source>
</evidence>
<dbReference type="CDD" id="cd12913">
    <property type="entry name" value="PDC1_MCP_like"/>
    <property type="match status" value="1"/>
</dbReference>
<dbReference type="SMART" id="SM00304">
    <property type="entry name" value="HAMP"/>
    <property type="match status" value="1"/>
</dbReference>
<dbReference type="Gene3D" id="1.10.287.950">
    <property type="entry name" value="Methyl-accepting chemotaxis protein"/>
    <property type="match status" value="1"/>
</dbReference>
<proteinExistence type="inferred from homology"/>
<dbReference type="SMART" id="SM00283">
    <property type="entry name" value="MA"/>
    <property type="match status" value="1"/>
</dbReference>
<dbReference type="PANTHER" id="PTHR32089">
    <property type="entry name" value="METHYL-ACCEPTING CHEMOTAXIS PROTEIN MCPB"/>
    <property type="match status" value="1"/>
</dbReference>
<evidence type="ECO:0000256" key="2">
    <source>
        <dbReference type="ARBA" id="ARBA00022475"/>
    </source>
</evidence>
<comment type="subcellular location">
    <subcellularLocation>
        <location evidence="1">Cell inner membrane</location>
        <topology evidence="1">Multi-pass membrane protein</topology>
    </subcellularLocation>
</comment>
<keyword evidence="7 11" id="KW-0472">Membrane</keyword>
<evidence type="ECO:0000256" key="5">
    <source>
        <dbReference type="ARBA" id="ARBA00022692"/>
    </source>
</evidence>
<evidence type="ECO:0000259" key="12">
    <source>
        <dbReference type="PROSITE" id="PS50111"/>
    </source>
</evidence>
<dbReference type="CDD" id="cd11386">
    <property type="entry name" value="MCP_signal"/>
    <property type="match status" value="1"/>
</dbReference>
<dbReference type="InterPro" id="IPR033479">
    <property type="entry name" value="dCache_1"/>
</dbReference>
<dbReference type="PROSITE" id="PS50111">
    <property type="entry name" value="CHEMOTAXIS_TRANSDUC_2"/>
    <property type="match status" value="1"/>
</dbReference>